<proteinExistence type="predicted"/>
<feature type="compositionally biased region" description="Acidic residues" evidence="1">
    <location>
        <begin position="332"/>
        <end position="342"/>
    </location>
</feature>
<keyword evidence="4" id="KW-1185">Reference proteome</keyword>
<feature type="region of interest" description="Disordered" evidence="1">
    <location>
        <begin position="159"/>
        <end position="185"/>
    </location>
</feature>
<feature type="region of interest" description="Disordered" evidence="1">
    <location>
        <begin position="443"/>
        <end position="499"/>
    </location>
</feature>
<feature type="compositionally biased region" description="Polar residues" evidence="1">
    <location>
        <begin position="475"/>
        <end position="489"/>
    </location>
</feature>
<evidence type="ECO:0000256" key="1">
    <source>
        <dbReference type="SAM" id="MobiDB-lite"/>
    </source>
</evidence>
<sequence>MHDSTSSVTTVLPPSAKAVGKRPAIPDMPTSDTNALAPVSSASTPSAGTVNANAQTRPKRILPSRSRRGGSGVGVGNCDVDIMILETRRRRLENEPLIPAHTQFLLTTNSALVPPAEDNTSFEFELNQHAYGRYFDRPEVQKAYRELQTIQTPEYSQLPEDASVGGRFRPRGGEEESVDTSDAAYEKRHRKYETFEKRQRLREKEKLKHEQYKLKERIEQLRAMDTSAFLALPASAFSDTTGPVDLDVHDTDPGLSDLPGAHINGAAAYNEGERRRKEMLDVAMTLEDRYRVLLPPDRKWIDRKERLAKRESTAPTISLEPETVPEPSPPASEEEEESEEEPEPPKPPSPIVYTRQDSEGESEVDFEERERQRSKQLKLRIKFPPRKPEVLAPPPGKLAKPLLPFQGPPHRGGGKVFPHPLTVPPPFSPVSAVKSRTVFRSKDGKFLSKKKRHLQDSGQIVSAPAPSRKLPRAGSSASQRAVSPTTSAPKQHVSYAGAAGKTERTTCALLVSALRNATAPSARKTQRHITAFGIRVPPEIEEVRDYQMPEWISSSVESRHSESVDDRSSVGLNGYGPPSIFGEQDAMEFKEEELVPSIATLE</sequence>
<reference evidence="4" key="1">
    <citation type="submission" date="2024-04" db="EMBL/GenBank/DDBJ databases">
        <authorList>
            <person name="Shaw F."/>
            <person name="Minotto A."/>
        </authorList>
    </citation>
    <scope>NUCLEOTIDE SEQUENCE [LARGE SCALE GENOMIC DNA]</scope>
</reference>
<gene>
    <name evidence="3" type="ORF">GFSPODELE1_LOCUS299</name>
</gene>
<evidence type="ECO:0000313" key="3">
    <source>
        <dbReference type="EMBL" id="CAL1694428.1"/>
    </source>
</evidence>
<feature type="compositionally biased region" description="Basic residues" evidence="1">
    <location>
        <begin position="374"/>
        <end position="385"/>
    </location>
</feature>
<feature type="compositionally biased region" description="Low complexity" evidence="1">
    <location>
        <begin position="1"/>
        <end position="11"/>
    </location>
</feature>
<feature type="region of interest" description="Disordered" evidence="1">
    <location>
        <begin position="305"/>
        <end position="430"/>
    </location>
</feature>
<evidence type="ECO:0000259" key="2">
    <source>
        <dbReference type="SMART" id="SM01300"/>
    </source>
</evidence>
<dbReference type="InterPro" id="IPR029332">
    <property type="entry name" value="PEHE_dom"/>
</dbReference>
<accession>A0ABP1CFL3</accession>
<feature type="compositionally biased region" description="Polar residues" evidence="1">
    <location>
        <begin position="30"/>
        <end position="56"/>
    </location>
</feature>
<feature type="domain" description="PEHE" evidence="2">
    <location>
        <begin position="150"/>
        <end position="292"/>
    </location>
</feature>
<protein>
    <recommendedName>
        <fullName evidence="2">PEHE domain-containing protein</fullName>
    </recommendedName>
</protein>
<dbReference type="EMBL" id="OZ037944">
    <property type="protein sequence ID" value="CAL1694428.1"/>
    <property type="molecule type" value="Genomic_DNA"/>
</dbReference>
<evidence type="ECO:0000313" key="4">
    <source>
        <dbReference type="Proteomes" id="UP001497453"/>
    </source>
</evidence>
<dbReference type="SMART" id="SM01300">
    <property type="entry name" value="PEHE"/>
    <property type="match status" value="1"/>
</dbReference>
<organism evidence="3 4">
    <name type="scientific">Somion occarium</name>
    <dbReference type="NCBI Taxonomy" id="3059160"/>
    <lineage>
        <taxon>Eukaryota</taxon>
        <taxon>Fungi</taxon>
        <taxon>Dikarya</taxon>
        <taxon>Basidiomycota</taxon>
        <taxon>Agaricomycotina</taxon>
        <taxon>Agaricomycetes</taxon>
        <taxon>Polyporales</taxon>
        <taxon>Cerrenaceae</taxon>
        <taxon>Somion</taxon>
    </lineage>
</organism>
<feature type="compositionally biased region" description="Basic residues" evidence="1">
    <location>
        <begin position="57"/>
        <end position="68"/>
    </location>
</feature>
<feature type="compositionally biased region" description="Basic and acidic residues" evidence="1">
    <location>
        <begin position="557"/>
        <end position="568"/>
    </location>
</feature>
<name>A0ABP1CFL3_9APHY</name>
<feature type="region of interest" description="Disordered" evidence="1">
    <location>
        <begin position="1"/>
        <end position="73"/>
    </location>
</feature>
<feature type="region of interest" description="Disordered" evidence="1">
    <location>
        <begin position="557"/>
        <end position="577"/>
    </location>
</feature>
<dbReference type="Proteomes" id="UP001497453">
    <property type="component" value="Chromosome 1"/>
</dbReference>